<protein>
    <submittedName>
        <fullName evidence="1">Uncharacterized protein</fullName>
    </submittedName>
</protein>
<dbReference type="RefSeq" id="WP_380761493.1">
    <property type="nucleotide sequence ID" value="NZ_JBHSRF010000084.1"/>
</dbReference>
<organism evidence="1 2">
    <name type="scientific">Sphaerisporangium aureirubrum</name>
    <dbReference type="NCBI Taxonomy" id="1544736"/>
    <lineage>
        <taxon>Bacteria</taxon>
        <taxon>Bacillati</taxon>
        <taxon>Actinomycetota</taxon>
        <taxon>Actinomycetes</taxon>
        <taxon>Streptosporangiales</taxon>
        <taxon>Streptosporangiaceae</taxon>
        <taxon>Sphaerisporangium</taxon>
    </lineage>
</organism>
<keyword evidence="2" id="KW-1185">Reference proteome</keyword>
<evidence type="ECO:0000313" key="1">
    <source>
        <dbReference type="EMBL" id="MFC6086372.1"/>
    </source>
</evidence>
<name>A0ABW1NUH0_9ACTN</name>
<sequence>MARRAADLANVPTRTPEQVRNYCRHVDELLTDMINEFTQRRLELQRRIHFLLKHAHKKGIGSGEDKWIRSMAITSGLLTAALGLRMARAGARRVYPTLERLAGAEIDGLRDLKYGKGKGRPKHDEEKFEV</sequence>
<gene>
    <name evidence="1" type="ORF">ACFP1K_34740</name>
</gene>
<evidence type="ECO:0000313" key="2">
    <source>
        <dbReference type="Proteomes" id="UP001596137"/>
    </source>
</evidence>
<comment type="caution">
    <text evidence="1">The sequence shown here is derived from an EMBL/GenBank/DDBJ whole genome shotgun (WGS) entry which is preliminary data.</text>
</comment>
<dbReference type="EMBL" id="JBHSRF010000084">
    <property type="protein sequence ID" value="MFC6086372.1"/>
    <property type="molecule type" value="Genomic_DNA"/>
</dbReference>
<dbReference type="Proteomes" id="UP001596137">
    <property type="component" value="Unassembled WGS sequence"/>
</dbReference>
<reference evidence="2" key="1">
    <citation type="journal article" date="2019" name="Int. J. Syst. Evol. Microbiol.">
        <title>The Global Catalogue of Microorganisms (GCM) 10K type strain sequencing project: providing services to taxonomists for standard genome sequencing and annotation.</title>
        <authorList>
            <consortium name="The Broad Institute Genomics Platform"/>
            <consortium name="The Broad Institute Genome Sequencing Center for Infectious Disease"/>
            <person name="Wu L."/>
            <person name="Ma J."/>
        </authorList>
    </citation>
    <scope>NUCLEOTIDE SEQUENCE [LARGE SCALE GENOMIC DNA]</scope>
    <source>
        <strain evidence="2">JCM 30346</strain>
    </source>
</reference>
<accession>A0ABW1NUH0</accession>
<proteinExistence type="predicted"/>